<reference evidence="2 3" key="1">
    <citation type="submission" date="2020-08" db="EMBL/GenBank/DDBJ databases">
        <title>Polaribacter sp. L12M9 isolated from gut of the Korean scallop.</title>
        <authorList>
            <person name="Jeong Y.S."/>
        </authorList>
    </citation>
    <scope>NUCLEOTIDE SEQUENCE [LARGE SCALE GENOMIC DNA]</scope>
    <source>
        <strain evidence="2 3">L12M9</strain>
    </source>
</reference>
<organism evidence="2 3">
    <name type="scientific">Polaribacter pectinis</name>
    <dbReference type="NCBI Taxonomy" id="2738844"/>
    <lineage>
        <taxon>Bacteria</taxon>
        <taxon>Pseudomonadati</taxon>
        <taxon>Bacteroidota</taxon>
        <taxon>Flavobacteriia</taxon>
        <taxon>Flavobacteriales</taxon>
        <taxon>Flavobacteriaceae</taxon>
    </lineage>
</organism>
<name>A0A7G9L6R3_9FLAO</name>
<dbReference type="RefSeq" id="WP_187481256.1">
    <property type="nucleotide sequence ID" value="NZ_CP060695.1"/>
</dbReference>
<evidence type="ECO:0000313" key="2">
    <source>
        <dbReference type="EMBL" id="QNM84312.1"/>
    </source>
</evidence>
<dbReference type="Gene3D" id="2.160.20.10">
    <property type="entry name" value="Single-stranded right-handed beta-helix, Pectin lyase-like"/>
    <property type="match status" value="1"/>
</dbReference>
<dbReference type="AlphaFoldDB" id="A0A7G9L6R3"/>
<dbReference type="InterPro" id="IPR011050">
    <property type="entry name" value="Pectin_lyase_fold/virulence"/>
</dbReference>
<accession>A0A7G9L6R3</accession>
<feature type="domain" description="Right handed beta helix" evidence="1">
    <location>
        <begin position="209"/>
        <end position="352"/>
    </location>
</feature>
<dbReference type="SUPFAM" id="SSF51126">
    <property type="entry name" value="Pectin lyase-like"/>
    <property type="match status" value="2"/>
</dbReference>
<gene>
    <name evidence="2" type="ORF">H9W90_08815</name>
</gene>
<dbReference type="InterPro" id="IPR039448">
    <property type="entry name" value="Beta_helix"/>
</dbReference>
<proteinExistence type="predicted"/>
<dbReference type="InterPro" id="IPR012334">
    <property type="entry name" value="Pectin_lyas_fold"/>
</dbReference>
<dbReference type="InterPro" id="IPR006626">
    <property type="entry name" value="PbH1"/>
</dbReference>
<evidence type="ECO:0000259" key="1">
    <source>
        <dbReference type="Pfam" id="PF13229"/>
    </source>
</evidence>
<keyword evidence="3" id="KW-1185">Reference proteome</keyword>
<dbReference type="Pfam" id="PF13229">
    <property type="entry name" value="Beta_helix"/>
    <property type="match status" value="1"/>
</dbReference>
<sequence>MNKSLLILIFLLVMGFSYAKTYYIHPKDGNDQSIGTNIKEPWKSFKNIENLHLQPGDIIALASGYEIKGSLILKNKKGSKNQPIVIKSYASDCNFTQFTTINSKGFLNGILLENCSNICVESIKIIADGSNNDHIISNKKSMRCGILVKTTKPVVSENITINNVDISNIYFENKGFTRSEAEVRSANGTQSYGYGIRFFNRTPNAFIKNVTVSNSSISNVSHTGIKYTGNKKGSIQNITLFGNEVFKTGGPGIQMSNVSSGHVYNNTVNKSGSNDDSRKWGRGSGLWTWGCDNILIEKNKFENANGPGDSAGLHIDFNCSNIIVQYNLSRNNAGGFCEILGNNYNCSYRYNVSINDGYRIKGENGAFQEGKLFWLSGYVGNNKKQKGPFNSYFYNNTMYVSDTIVTKIAVGKSARGILIANNIFHITGKSKSVKGDQYRPEGAGKVQAKNIVFKNNLFLKEDTWPINIAIQDANPFYGDAQFKNRGGSQISDYIPTNIELIKNKGITIPKIPNDKKGLLIGLKVDEDILGNKINGVPDIGAIELK</sequence>
<protein>
    <submittedName>
        <fullName evidence="2">Right-handed parallel beta-helix repeat-containing protein</fullName>
    </submittedName>
</protein>
<evidence type="ECO:0000313" key="3">
    <source>
        <dbReference type="Proteomes" id="UP000515808"/>
    </source>
</evidence>
<dbReference type="SMART" id="SM00710">
    <property type="entry name" value="PbH1"/>
    <property type="match status" value="7"/>
</dbReference>
<dbReference type="EMBL" id="CP060695">
    <property type="protein sequence ID" value="QNM84312.1"/>
    <property type="molecule type" value="Genomic_DNA"/>
</dbReference>
<dbReference type="KEGG" id="ppec:H9W90_08815"/>
<dbReference type="Proteomes" id="UP000515808">
    <property type="component" value="Chromosome"/>
</dbReference>